<gene>
    <name evidence="2" type="ORF">E6O51_00095</name>
</gene>
<feature type="domain" description="DUF2249" evidence="1">
    <location>
        <begin position="14"/>
        <end position="80"/>
    </location>
</feature>
<comment type="caution">
    <text evidence="2">The sequence shown here is derived from an EMBL/GenBank/DDBJ whole genome shotgun (WGS) entry which is preliminary data.</text>
</comment>
<protein>
    <submittedName>
        <fullName evidence="2">DUF2249 domain-containing protein</fullName>
    </submittedName>
</protein>
<evidence type="ECO:0000313" key="3">
    <source>
        <dbReference type="Proteomes" id="UP000307956"/>
    </source>
</evidence>
<dbReference type="EMBL" id="SSOD01000001">
    <property type="protein sequence ID" value="THF65044.1"/>
    <property type="molecule type" value="Genomic_DNA"/>
</dbReference>
<evidence type="ECO:0000259" key="1">
    <source>
        <dbReference type="Pfam" id="PF10006"/>
    </source>
</evidence>
<dbReference type="OrthoDB" id="8451629at2"/>
<keyword evidence="3" id="KW-1185">Reference proteome</keyword>
<name>A0A4S4B096_9RHOO</name>
<dbReference type="RefSeq" id="WP_136382936.1">
    <property type="nucleotide sequence ID" value="NZ_SSOD01000001.1"/>
</dbReference>
<dbReference type="InterPro" id="IPR018720">
    <property type="entry name" value="DUF2249"/>
</dbReference>
<organism evidence="2 3">
    <name type="scientific">Pseudothauera rhizosphaerae</name>
    <dbReference type="NCBI Taxonomy" id="2565932"/>
    <lineage>
        <taxon>Bacteria</taxon>
        <taxon>Pseudomonadati</taxon>
        <taxon>Pseudomonadota</taxon>
        <taxon>Betaproteobacteria</taxon>
        <taxon>Rhodocyclales</taxon>
        <taxon>Zoogloeaceae</taxon>
        <taxon>Pseudothauera</taxon>
    </lineage>
</organism>
<evidence type="ECO:0000313" key="2">
    <source>
        <dbReference type="EMBL" id="THF65044.1"/>
    </source>
</evidence>
<dbReference type="AlphaFoldDB" id="A0A4S4B096"/>
<sequence length="115" mass="12199">MSELPLFNDSVFPFDARGVAKRFRHAAIFGALEALMDGETMRFVNDHDPLPLLNQIRQRYGDQVGMEYVAREPERVVIDLSICLSAREKKAAPETAPVAGGCGGGGGGGCGCSGG</sequence>
<proteinExistence type="predicted"/>
<reference evidence="2 3" key="1">
    <citation type="submission" date="2019-04" db="EMBL/GenBank/DDBJ databases">
        <title>Azoarcus rhizosphaerae sp. nov. isolated from rhizosphere of Ficus religiosa.</title>
        <authorList>
            <person name="Lin S.-Y."/>
            <person name="Hameed A."/>
            <person name="Hsu Y.-H."/>
            <person name="Young C.-C."/>
        </authorList>
    </citation>
    <scope>NUCLEOTIDE SEQUENCE [LARGE SCALE GENOMIC DNA]</scope>
    <source>
        <strain evidence="2 3">CC-YHH848</strain>
    </source>
</reference>
<dbReference type="Proteomes" id="UP000307956">
    <property type="component" value="Unassembled WGS sequence"/>
</dbReference>
<dbReference type="Pfam" id="PF10006">
    <property type="entry name" value="DUF2249"/>
    <property type="match status" value="1"/>
</dbReference>
<accession>A0A4S4B096</accession>